<feature type="non-terminal residue" evidence="1">
    <location>
        <position position="60"/>
    </location>
</feature>
<reference evidence="1" key="1">
    <citation type="submission" date="2020-10" db="EMBL/GenBank/DDBJ databases">
        <authorList>
            <person name="Gilroy R."/>
        </authorList>
    </citation>
    <scope>NUCLEOTIDE SEQUENCE</scope>
    <source>
        <strain evidence="1">ChiGjej1B1-24693</strain>
    </source>
</reference>
<evidence type="ECO:0000313" key="2">
    <source>
        <dbReference type="Proteomes" id="UP000886842"/>
    </source>
</evidence>
<organism evidence="1 2">
    <name type="scientific">Candidatus Avipropionibacterium avicola</name>
    <dbReference type="NCBI Taxonomy" id="2840701"/>
    <lineage>
        <taxon>Bacteria</taxon>
        <taxon>Bacillati</taxon>
        <taxon>Actinomycetota</taxon>
        <taxon>Actinomycetes</taxon>
        <taxon>Propionibacteriales</taxon>
        <taxon>Propionibacteriaceae</taxon>
        <taxon>Propionibacteriaceae incertae sedis</taxon>
        <taxon>Candidatus Avipropionibacterium</taxon>
    </lineage>
</organism>
<dbReference type="EMBL" id="DVLP01000285">
    <property type="protein sequence ID" value="HIT75834.1"/>
    <property type="molecule type" value="Genomic_DNA"/>
</dbReference>
<accession>A0A9D1GYI7</accession>
<name>A0A9D1GYI7_9ACTN</name>
<protein>
    <submittedName>
        <fullName evidence="1">Uncharacterized protein</fullName>
    </submittedName>
</protein>
<proteinExistence type="predicted"/>
<dbReference type="AlphaFoldDB" id="A0A9D1GYI7"/>
<gene>
    <name evidence="1" type="ORF">IAA98_09630</name>
</gene>
<dbReference type="Proteomes" id="UP000886842">
    <property type="component" value="Unassembled WGS sequence"/>
</dbReference>
<evidence type="ECO:0000313" key="1">
    <source>
        <dbReference type="EMBL" id="HIT75834.1"/>
    </source>
</evidence>
<sequence>MVARLGLRHGMEFGGSTMRSRLVCLDVVVTDPPDLAAVADYTWSRLSHACHHHAYQLDPS</sequence>
<comment type="caution">
    <text evidence="1">The sequence shown here is derived from an EMBL/GenBank/DDBJ whole genome shotgun (WGS) entry which is preliminary data.</text>
</comment>
<reference evidence="1" key="2">
    <citation type="journal article" date="2021" name="PeerJ">
        <title>Extensive microbial diversity within the chicken gut microbiome revealed by metagenomics and culture.</title>
        <authorList>
            <person name="Gilroy R."/>
            <person name="Ravi A."/>
            <person name="Getino M."/>
            <person name="Pursley I."/>
            <person name="Horton D.L."/>
            <person name="Alikhan N.F."/>
            <person name="Baker D."/>
            <person name="Gharbi K."/>
            <person name="Hall N."/>
            <person name="Watson M."/>
            <person name="Adriaenssens E.M."/>
            <person name="Foster-Nyarko E."/>
            <person name="Jarju S."/>
            <person name="Secka A."/>
            <person name="Antonio M."/>
            <person name="Oren A."/>
            <person name="Chaudhuri R.R."/>
            <person name="La Ragione R."/>
            <person name="Hildebrand F."/>
            <person name="Pallen M.J."/>
        </authorList>
    </citation>
    <scope>NUCLEOTIDE SEQUENCE</scope>
    <source>
        <strain evidence="1">ChiGjej1B1-24693</strain>
    </source>
</reference>